<evidence type="ECO:0000256" key="1">
    <source>
        <dbReference type="ARBA" id="ARBA00023015"/>
    </source>
</evidence>
<dbReference type="InterPro" id="IPR000524">
    <property type="entry name" value="Tscrpt_reg_HTH_GntR"/>
</dbReference>
<organism evidence="5 6">
    <name type="scientific">Sodalis ligni</name>
    <dbReference type="NCBI Taxonomy" id="2697027"/>
    <lineage>
        <taxon>Bacteria</taxon>
        <taxon>Pseudomonadati</taxon>
        <taxon>Pseudomonadota</taxon>
        <taxon>Gammaproteobacteria</taxon>
        <taxon>Enterobacterales</taxon>
        <taxon>Bruguierivoracaceae</taxon>
        <taxon>Sodalis</taxon>
    </lineage>
</organism>
<dbReference type="Gene3D" id="1.10.10.10">
    <property type="entry name" value="Winged helix-like DNA-binding domain superfamily/Winged helix DNA-binding domain"/>
    <property type="match status" value="1"/>
</dbReference>
<evidence type="ECO:0000259" key="4">
    <source>
        <dbReference type="PROSITE" id="PS50949"/>
    </source>
</evidence>
<dbReference type="GO" id="GO:0045892">
    <property type="term" value="P:negative regulation of DNA-templated transcription"/>
    <property type="evidence" value="ECO:0007669"/>
    <property type="project" value="TreeGrafter"/>
</dbReference>
<dbReference type="InterPro" id="IPR050679">
    <property type="entry name" value="Bact_HTH_transcr_reg"/>
</dbReference>
<dbReference type="OrthoDB" id="7173258at2"/>
<dbReference type="InterPro" id="IPR036388">
    <property type="entry name" value="WH-like_DNA-bd_sf"/>
</dbReference>
<dbReference type="PROSITE" id="PS50949">
    <property type="entry name" value="HTH_GNTR"/>
    <property type="match status" value="1"/>
</dbReference>
<protein>
    <submittedName>
        <fullName evidence="5">GntR family transcriptional regulator</fullName>
    </submittedName>
</protein>
<dbReference type="EMBL" id="SJOI01000001">
    <property type="protein sequence ID" value="TCL03498.1"/>
    <property type="molecule type" value="Genomic_DNA"/>
</dbReference>
<dbReference type="SUPFAM" id="SSF46785">
    <property type="entry name" value="Winged helix' DNA-binding domain"/>
    <property type="match status" value="1"/>
</dbReference>
<dbReference type="SMART" id="SM00345">
    <property type="entry name" value="HTH_GNTR"/>
    <property type="match status" value="1"/>
</dbReference>
<feature type="domain" description="HTH gntR-type" evidence="4">
    <location>
        <begin position="17"/>
        <end position="85"/>
    </location>
</feature>
<name>A0A4V2Q2M8_9GAMM</name>
<dbReference type="SMART" id="SM00866">
    <property type="entry name" value="UTRA"/>
    <property type="match status" value="1"/>
</dbReference>
<dbReference type="PANTHER" id="PTHR44846">
    <property type="entry name" value="MANNOSYL-D-GLYCERATE TRANSPORT/METABOLISM SYSTEM REPRESSOR MNGR-RELATED"/>
    <property type="match status" value="1"/>
</dbReference>
<gene>
    <name evidence="5" type="ORF">EZJ58_1571</name>
</gene>
<evidence type="ECO:0000313" key="5">
    <source>
        <dbReference type="EMBL" id="TCL03498.1"/>
    </source>
</evidence>
<sequence length="250" mass="28082">MIEPTKASDPKQPKPRKPIYLTVKEDLIRRVLSGEWRPGDLVPSEIALAEEYSVSVGTARKAVEKLVQDNVVVRQRGRGTTIATYRGGKAAKPYKFLNFYSEQDERTERATYLDFAEGTATEFDAQQLGIAIGSPVSRVTRLRSASGRPAIIEHIVVRGDFCPNAAERFARLRPSSIASFFDRQYNLLIVRVDEKVYAALADQEDREHLGSAEGEPVLEVIRSAYDLGGFVIEYRLIHARQGVYYTNTTR</sequence>
<dbReference type="CDD" id="cd07377">
    <property type="entry name" value="WHTH_GntR"/>
    <property type="match status" value="1"/>
</dbReference>
<reference evidence="5 6" key="1">
    <citation type="submission" date="2019-02" db="EMBL/GenBank/DDBJ databases">
        <title>Investigation of anaerobic lignin degradation for improved lignocellulosic biofuels.</title>
        <authorList>
            <person name="Deangelis K."/>
        </authorList>
    </citation>
    <scope>NUCLEOTIDE SEQUENCE [LARGE SCALE GENOMIC DNA]</scope>
    <source>
        <strain evidence="5 6">159R</strain>
    </source>
</reference>
<dbReference type="Pfam" id="PF00392">
    <property type="entry name" value="GntR"/>
    <property type="match status" value="1"/>
</dbReference>
<dbReference type="Pfam" id="PF07702">
    <property type="entry name" value="UTRA"/>
    <property type="match status" value="1"/>
</dbReference>
<dbReference type="InterPro" id="IPR011663">
    <property type="entry name" value="UTRA"/>
</dbReference>
<dbReference type="GO" id="GO:0003700">
    <property type="term" value="F:DNA-binding transcription factor activity"/>
    <property type="evidence" value="ECO:0007669"/>
    <property type="project" value="InterPro"/>
</dbReference>
<dbReference type="AlphaFoldDB" id="A0A4V2Q2M8"/>
<accession>A0A4V2Q2M8</accession>
<dbReference type="SUPFAM" id="SSF64288">
    <property type="entry name" value="Chorismate lyase-like"/>
    <property type="match status" value="1"/>
</dbReference>
<dbReference type="Gene3D" id="3.40.1410.10">
    <property type="entry name" value="Chorismate lyase-like"/>
    <property type="match status" value="1"/>
</dbReference>
<dbReference type="InterPro" id="IPR036390">
    <property type="entry name" value="WH_DNA-bd_sf"/>
</dbReference>
<keyword evidence="6" id="KW-1185">Reference proteome</keyword>
<proteinExistence type="predicted"/>
<evidence type="ECO:0000256" key="3">
    <source>
        <dbReference type="ARBA" id="ARBA00023163"/>
    </source>
</evidence>
<evidence type="ECO:0000256" key="2">
    <source>
        <dbReference type="ARBA" id="ARBA00023125"/>
    </source>
</evidence>
<dbReference type="Proteomes" id="UP000294555">
    <property type="component" value="Unassembled WGS sequence"/>
</dbReference>
<dbReference type="InterPro" id="IPR028978">
    <property type="entry name" value="Chorismate_lyase_/UTRA_dom_sf"/>
</dbReference>
<dbReference type="GO" id="GO:0003677">
    <property type="term" value="F:DNA binding"/>
    <property type="evidence" value="ECO:0007669"/>
    <property type="project" value="UniProtKB-KW"/>
</dbReference>
<keyword evidence="1" id="KW-0805">Transcription regulation</keyword>
<comment type="caution">
    <text evidence="5">The sequence shown here is derived from an EMBL/GenBank/DDBJ whole genome shotgun (WGS) entry which is preliminary data.</text>
</comment>
<evidence type="ECO:0000313" key="6">
    <source>
        <dbReference type="Proteomes" id="UP000294555"/>
    </source>
</evidence>
<keyword evidence="2" id="KW-0238">DNA-binding</keyword>
<dbReference type="RefSeq" id="WP_132922360.1">
    <property type="nucleotide sequence ID" value="NZ_SJOI01000001.1"/>
</dbReference>
<keyword evidence="3" id="KW-0804">Transcription</keyword>
<dbReference type="PANTHER" id="PTHR44846:SF1">
    <property type="entry name" value="MANNOSYL-D-GLYCERATE TRANSPORT_METABOLISM SYSTEM REPRESSOR MNGR-RELATED"/>
    <property type="match status" value="1"/>
</dbReference>